<dbReference type="OrthoDB" id="581239at2"/>
<reference evidence="4" key="1">
    <citation type="submission" date="2016-10" db="EMBL/GenBank/DDBJ databases">
        <authorList>
            <person name="Varghese N."/>
            <person name="Submissions S."/>
        </authorList>
    </citation>
    <scope>NUCLEOTIDE SEQUENCE [LARGE SCALE GENOMIC DNA]</scope>
    <source>
        <strain evidence="4">CGMCC 4.7042</strain>
    </source>
</reference>
<keyword evidence="4" id="KW-1185">Reference proteome</keyword>
<name>A0A1G9R8H5_9ACTN</name>
<gene>
    <name evidence="3" type="ORF">SAMN05444921_10557</name>
</gene>
<sequence length="314" mass="33792">MLIRRALASAAALLFLATAGCAAGTEGHGDGHAPMNHEAHAYTYTKAQAAAIVAQAAAPLRGSEFRADCFSSHRRGDDPIVFPGQAGRSHIHEFYGNRTANASSTLRSLSAGTTNCTPSTDLSSYWTPTLYQNGVPVAPERVTVYYQGITDRTRAVAHPRGLRYVVGNALATSPDQNPAARWSCVGRPESSRDFMNCPPGTKLENYLDFPTCWDGKNLDSANHRDHMAYATGQTCPSSHPVVVPRLELLITWPVHGGGLTLAGTRGGVNVTDAPGHTFHGDFFNAWDQAELERRVRDCIVAGYICGTDGRPIEQ</sequence>
<dbReference type="AlphaFoldDB" id="A0A1G9R8H5"/>
<evidence type="ECO:0000313" key="3">
    <source>
        <dbReference type="EMBL" id="SDM19538.1"/>
    </source>
</evidence>
<proteinExistence type="predicted"/>
<evidence type="ECO:0000259" key="2">
    <source>
        <dbReference type="Pfam" id="PF09362"/>
    </source>
</evidence>
<dbReference type="EMBL" id="FNHI01000005">
    <property type="protein sequence ID" value="SDM19538.1"/>
    <property type="molecule type" value="Genomic_DNA"/>
</dbReference>
<evidence type="ECO:0000313" key="4">
    <source>
        <dbReference type="Proteomes" id="UP000199063"/>
    </source>
</evidence>
<dbReference type="Proteomes" id="UP000199063">
    <property type="component" value="Unassembled WGS sequence"/>
</dbReference>
<keyword evidence="1" id="KW-0732">Signal</keyword>
<dbReference type="PANTHER" id="PTHR43662">
    <property type="match status" value="1"/>
</dbReference>
<dbReference type="RefSeq" id="WP_093653416.1">
    <property type="nucleotide sequence ID" value="NZ_FNHI01000005.1"/>
</dbReference>
<dbReference type="InterPro" id="IPR018535">
    <property type="entry name" value="DUF1996"/>
</dbReference>
<feature type="domain" description="DUF1996" evidence="2">
    <location>
        <begin position="78"/>
        <end position="286"/>
    </location>
</feature>
<feature type="chain" id="PRO_5011644236" description="DUF1996 domain-containing protein" evidence="1">
    <location>
        <begin position="23"/>
        <end position="314"/>
    </location>
</feature>
<evidence type="ECO:0000256" key="1">
    <source>
        <dbReference type="SAM" id="SignalP"/>
    </source>
</evidence>
<dbReference type="GeneID" id="40829190"/>
<dbReference type="PROSITE" id="PS51257">
    <property type="entry name" value="PROKAR_LIPOPROTEIN"/>
    <property type="match status" value="1"/>
</dbReference>
<feature type="signal peptide" evidence="1">
    <location>
        <begin position="1"/>
        <end position="22"/>
    </location>
</feature>
<protein>
    <recommendedName>
        <fullName evidence="2">DUF1996 domain-containing protein</fullName>
    </recommendedName>
</protein>
<dbReference type="STRING" id="1196353.SAMN05444921_10557"/>
<dbReference type="PANTHER" id="PTHR43662:SF3">
    <property type="entry name" value="DOMAIN PROTEIN, PUTATIVE (AFU_ORTHOLOGUE AFUA_6G11970)-RELATED"/>
    <property type="match status" value="1"/>
</dbReference>
<accession>A0A1G9R8H5</accession>
<organism evidence="3 4">
    <name type="scientific">Streptomyces wuyuanensis</name>
    <dbReference type="NCBI Taxonomy" id="1196353"/>
    <lineage>
        <taxon>Bacteria</taxon>
        <taxon>Bacillati</taxon>
        <taxon>Actinomycetota</taxon>
        <taxon>Actinomycetes</taxon>
        <taxon>Kitasatosporales</taxon>
        <taxon>Streptomycetaceae</taxon>
        <taxon>Streptomyces</taxon>
    </lineage>
</organism>
<dbReference type="Pfam" id="PF09362">
    <property type="entry name" value="DUF1996"/>
    <property type="match status" value="1"/>
</dbReference>